<organism evidence="1 2">
    <name type="scientific">Austropuccinia psidii MF-1</name>
    <dbReference type="NCBI Taxonomy" id="1389203"/>
    <lineage>
        <taxon>Eukaryota</taxon>
        <taxon>Fungi</taxon>
        <taxon>Dikarya</taxon>
        <taxon>Basidiomycota</taxon>
        <taxon>Pucciniomycotina</taxon>
        <taxon>Pucciniomycetes</taxon>
        <taxon>Pucciniales</taxon>
        <taxon>Sphaerophragmiaceae</taxon>
        <taxon>Austropuccinia</taxon>
    </lineage>
</organism>
<name>A0A9Q3PKX1_9BASI</name>
<evidence type="ECO:0000313" key="1">
    <source>
        <dbReference type="EMBL" id="MBW0564171.1"/>
    </source>
</evidence>
<proteinExistence type="predicted"/>
<protein>
    <submittedName>
        <fullName evidence="1">Uncharacterized protein</fullName>
    </submittedName>
</protein>
<dbReference type="AlphaFoldDB" id="A0A9Q3PKX1"/>
<gene>
    <name evidence="1" type="ORF">O181_103886</name>
</gene>
<accession>A0A9Q3PKX1</accession>
<dbReference type="EMBL" id="AVOT02075424">
    <property type="protein sequence ID" value="MBW0564171.1"/>
    <property type="molecule type" value="Genomic_DNA"/>
</dbReference>
<evidence type="ECO:0000313" key="2">
    <source>
        <dbReference type="Proteomes" id="UP000765509"/>
    </source>
</evidence>
<comment type="caution">
    <text evidence="1">The sequence shown here is derived from an EMBL/GenBank/DDBJ whole genome shotgun (WGS) entry which is preliminary data.</text>
</comment>
<reference evidence="1" key="1">
    <citation type="submission" date="2021-03" db="EMBL/GenBank/DDBJ databases">
        <title>Draft genome sequence of rust myrtle Austropuccinia psidii MF-1, a brazilian biotype.</title>
        <authorList>
            <person name="Quecine M.C."/>
            <person name="Pachon D.M.R."/>
            <person name="Bonatelli M.L."/>
            <person name="Correr F.H."/>
            <person name="Franceschini L.M."/>
            <person name="Leite T.F."/>
            <person name="Margarido G.R.A."/>
            <person name="Almeida C.A."/>
            <person name="Ferrarezi J.A."/>
            <person name="Labate C.A."/>
        </authorList>
    </citation>
    <scope>NUCLEOTIDE SEQUENCE</scope>
    <source>
        <strain evidence="1">MF-1</strain>
    </source>
</reference>
<sequence>MLFQVMASRWILQKFSKYSIGLSPRTSEIFNLSLALLIPIVASLKITALTSLLKKRLSFYLQWQALRQISCQLLEIDFTSSRIKVKLTSSKTQAKCKHTSHSGLRPNTVTSTNIGSPVLSTQIPHHQILPQPSESW</sequence>
<keyword evidence="2" id="KW-1185">Reference proteome</keyword>
<dbReference type="Proteomes" id="UP000765509">
    <property type="component" value="Unassembled WGS sequence"/>
</dbReference>